<organism evidence="6 7">
    <name type="scientific">Hymenobacter negativus</name>
    <dbReference type="NCBI Taxonomy" id="2795026"/>
    <lineage>
        <taxon>Bacteria</taxon>
        <taxon>Pseudomonadati</taxon>
        <taxon>Bacteroidota</taxon>
        <taxon>Cytophagia</taxon>
        <taxon>Cytophagales</taxon>
        <taxon>Hymenobacteraceae</taxon>
        <taxon>Hymenobacter</taxon>
    </lineage>
</organism>
<dbReference type="RefSeq" id="WP_208178406.1">
    <property type="nucleotide sequence ID" value="NZ_JAGETZ010000019.1"/>
</dbReference>
<dbReference type="EMBL" id="JAGETZ010000019">
    <property type="protein sequence ID" value="MBO2012669.1"/>
    <property type="molecule type" value="Genomic_DNA"/>
</dbReference>
<sequence>MTEPTTTTELPRDLHPEHHMTSSAMLQDIVIGLSDGLTVPFALAAGLSGAVASSGLVITAGLAEIVAGSIAMGLGGYLAGRTEVEHYEAEQTRERREVREVPDIERAEVDELLADMGLSAETRRLAVAELTADPEQWVKFMMKYELGLEEPDPRQAPKSAVTISSAYAVGGLIPLSAYFVTSTPAQGLVWSAAITLVCLLVFGYFKSRMTGQPPVAGALKMAVVGALAAAAAFGIARAVGGGR</sequence>
<keyword evidence="2 5" id="KW-0812">Transmembrane</keyword>
<keyword evidence="4 5" id="KW-0472">Membrane</keyword>
<reference evidence="6 7" key="1">
    <citation type="submission" date="2021-03" db="EMBL/GenBank/DDBJ databases">
        <authorList>
            <person name="Kim M.K."/>
        </authorList>
    </citation>
    <scope>NUCLEOTIDE SEQUENCE [LARGE SCALE GENOMIC DNA]</scope>
    <source>
        <strain evidence="6 7">BT442</strain>
    </source>
</reference>
<evidence type="ECO:0000256" key="5">
    <source>
        <dbReference type="SAM" id="Phobius"/>
    </source>
</evidence>
<dbReference type="InterPro" id="IPR008217">
    <property type="entry name" value="Ccc1_fam"/>
</dbReference>
<dbReference type="Pfam" id="PF01988">
    <property type="entry name" value="VIT1"/>
    <property type="match status" value="1"/>
</dbReference>
<proteinExistence type="predicted"/>
<evidence type="ECO:0000313" key="6">
    <source>
        <dbReference type="EMBL" id="MBO2012669.1"/>
    </source>
</evidence>
<comment type="subcellular location">
    <subcellularLocation>
        <location evidence="1">Endomembrane system</location>
        <topology evidence="1">Multi-pass membrane protein</topology>
    </subcellularLocation>
</comment>
<evidence type="ECO:0000256" key="1">
    <source>
        <dbReference type="ARBA" id="ARBA00004127"/>
    </source>
</evidence>
<comment type="caution">
    <text evidence="6">The sequence shown here is derived from an EMBL/GenBank/DDBJ whole genome shotgun (WGS) entry which is preliminary data.</text>
</comment>
<feature type="transmembrane region" description="Helical" evidence="5">
    <location>
        <begin position="217"/>
        <end position="239"/>
    </location>
</feature>
<accession>A0ABS3QPJ0</accession>
<feature type="transmembrane region" description="Helical" evidence="5">
    <location>
        <begin position="187"/>
        <end position="205"/>
    </location>
</feature>
<gene>
    <name evidence="6" type="ORF">J4E00_26650</name>
</gene>
<dbReference type="PANTHER" id="PTHR31851">
    <property type="entry name" value="FE(2+)/MN(2+) TRANSPORTER PCL1"/>
    <property type="match status" value="1"/>
</dbReference>
<evidence type="ECO:0000256" key="3">
    <source>
        <dbReference type="ARBA" id="ARBA00022989"/>
    </source>
</evidence>
<evidence type="ECO:0000256" key="2">
    <source>
        <dbReference type="ARBA" id="ARBA00022692"/>
    </source>
</evidence>
<protein>
    <submittedName>
        <fullName evidence="6">VIT1/CCC1 transporter family protein</fullName>
    </submittedName>
</protein>
<evidence type="ECO:0000313" key="7">
    <source>
        <dbReference type="Proteomes" id="UP000664369"/>
    </source>
</evidence>
<keyword evidence="3 5" id="KW-1133">Transmembrane helix</keyword>
<feature type="transmembrane region" description="Helical" evidence="5">
    <location>
        <begin position="160"/>
        <end position="181"/>
    </location>
</feature>
<evidence type="ECO:0000256" key="4">
    <source>
        <dbReference type="ARBA" id="ARBA00023136"/>
    </source>
</evidence>
<dbReference type="Proteomes" id="UP000664369">
    <property type="component" value="Unassembled WGS sequence"/>
</dbReference>
<name>A0ABS3QPJ0_9BACT</name>
<keyword evidence="7" id="KW-1185">Reference proteome</keyword>